<dbReference type="EMBL" id="WEID01000078">
    <property type="protein sequence ID" value="KAB8128982.1"/>
    <property type="molecule type" value="Genomic_DNA"/>
</dbReference>
<organism evidence="2 3">
    <name type="scientific">Gracilibacillus oryzae</name>
    <dbReference type="NCBI Taxonomy" id="1672701"/>
    <lineage>
        <taxon>Bacteria</taxon>
        <taxon>Bacillati</taxon>
        <taxon>Bacillota</taxon>
        <taxon>Bacilli</taxon>
        <taxon>Bacillales</taxon>
        <taxon>Bacillaceae</taxon>
        <taxon>Gracilibacillus</taxon>
    </lineage>
</organism>
<name>A0A7C8GRJ4_9BACI</name>
<feature type="transmembrane region" description="Helical" evidence="1">
    <location>
        <begin position="203"/>
        <end position="222"/>
    </location>
</feature>
<feature type="transmembrane region" description="Helical" evidence="1">
    <location>
        <begin position="58"/>
        <end position="76"/>
    </location>
</feature>
<accession>A0A7C8GRJ4</accession>
<sequence length="234" mass="25891">MNETGKKVTVDLYAAQMKWIAWYLPIVYVFYFVLIWLLNEPGIRSMSLLTFTFQTATIFMLICGILSSLAFLPMYVKHGVTRKSYFQGAFLSAIGLAISLIGITAIFTWIISIFNMPLFNEVVLSSLGENSWLLTIISYILIVIVYFLAGWLIGLGFYRYGGSGGFVSILAALVIVFLNDLLWEFFTPIPVVGYLTLSLPVPNVAIAIAGSIILAVITAVLVHKIVKDTPVKVA</sequence>
<keyword evidence="3" id="KW-1185">Reference proteome</keyword>
<dbReference type="OrthoDB" id="2388713at2"/>
<keyword evidence="1" id="KW-1133">Transmembrane helix</keyword>
<comment type="caution">
    <text evidence="2">The sequence shown here is derived from an EMBL/GenBank/DDBJ whole genome shotgun (WGS) entry which is preliminary data.</text>
</comment>
<evidence type="ECO:0000256" key="1">
    <source>
        <dbReference type="SAM" id="Phobius"/>
    </source>
</evidence>
<feature type="transmembrane region" description="Helical" evidence="1">
    <location>
        <begin position="88"/>
        <end position="111"/>
    </location>
</feature>
<protein>
    <submittedName>
        <fullName evidence="2">Uncharacterized protein</fullName>
    </submittedName>
</protein>
<reference evidence="2 3" key="1">
    <citation type="submission" date="2019-10" db="EMBL/GenBank/DDBJ databases">
        <title>Gracilibacillus sp. nov. isolated from rice seeds.</title>
        <authorList>
            <person name="He S."/>
        </authorList>
    </citation>
    <scope>NUCLEOTIDE SEQUENCE [LARGE SCALE GENOMIC DNA]</scope>
    <source>
        <strain evidence="2 3">TD8</strain>
    </source>
</reference>
<keyword evidence="1" id="KW-0812">Transmembrane</keyword>
<feature type="transmembrane region" description="Helical" evidence="1">
    <location>
        <begin position="20"/>
        <end position="38"/>
    </location>
</feature>
<proteinExistence type="predicted"/>
<dbReference type="RefSeq" id="WP_153405613.1">
    <property type="nucleotide sequence ID" value="NZ_ML762437.1"/>
</dbReference>
<feature type="transmembrane region" description="Helical" evidence="1">
    <location>
        <begin position="165"/>
        <end position="183"/>
    </location>
</feature>
<dbReference type="Proteomes" id="UP000480246">
    <property type="component" value="Unassembled WGS sequence"/>
</dbReference>
<keyword evidence="1" id="KW-0472">Membrane</keyword>
<evidence type="ECO:0000313" key="2">
    <source>
        <dbReference type="EMBL" id="KAB8128982.1"/>
    </source>
</evidence>
<gene>
    <name evidence="2" type="ORF">F9U64_15570</name>
</gene>
<evidence type="ECO:0000313" key="3">
    <source>
        <dbReference type="Proteomes" id="UP000480246"/>
    </source>
</evidence>
<dbReference type="AlphaFoldDB" id="A0A7C8GRJ4"/>
<feature type="transmembrane region" description="Helical" evidence="1">
    <location>
        <begin position="131"/>
        <end position="153"/>
    </location>
</feature>